<evidence type="ECO:0000259" key="4">
    <source>
        <dbReference type="Pfam" id="PF05065"/>
    </source>
</evidence>
<dbReference type="SUPFAM" id="SSF56563">
    <property type="entry name" value="Major capsid protein gp5"/>
    <property type="match status" value="1"/>
</dbReference>
<dbReference type="InterPro" id="IPR024455">
    <property type="entry name" value="Phage_capsid"/>
</dbReference>
<evidence type="ECO:0000256" key="2">
    <source>
        <dbReference type="ARBA" id="ARBA00022844"/>
    </source>
</evidence>
<feature type="compositionally biased region" description="Basic and acidic residues" evidence="3">
    <location>
        <begin position="80"/>
        <end position="92"/>
    </location>
</feature>
<evidence type="ECO:0000313" key="5">
    <source>
        <dbReference type="EMBL" id="DAG06263.1"/>
    </source>
</evidence>
<evidence type="ECO:0000256" key="1">
    <source>
        <dbReference type="ARBA" id="ARBA00004328"/>
    </source>
</evidence>
<dbReference type="InterPro" id="IPR054612">
    <property type="entry name" value="Phage_capsid-like_C"/>
</dbReference>
<feature type="region of interest" description="Disordered" evidence="3">
    <location>
        <begin position="53"/>
        <end position="92"/>
    </location>
</feature>
<name>A0A8S5VI41_9CAUD</name>
<evidence type="ECO:0000256" key="3">
    <source>
        <dbReference type="SAM" id="MobiDB-lite"/>
    </source>
</evidence>
<feature type="domain" description="Phage capsid-like C-terminal" evidence="4">
    <location>
        <begin position="118"/>
        <end position="378"/>
    </location>
</feature>
<dbReference type="Gene3D" id="3.30.2400.10">
    <property type="entry name" value="Major capsid protein gp5"/>
    <property type="match status" value="1"/>
</dbReference>
<accession>A0A8S5VI41</accession>
<protein>
    <submittedName>
        <fullName evidence="5">Major capsid protein</fullName>
    </submittedName>
</protein>
<dbReference type="Gene3D" id="3.30.2320.10">
    <property type="entry name" value="hypothetical protein PF0899 domain"/>
    <property type="match status" value="1"/>
</dbReference>
<comment type="subcellular location">
    <subcellularLocation>
        <location evidence="1">Virion</location>
    </subcellularLocation>
</comment>
<dbReference type="NCBIfam" id="TIGR01554">
    <property type="entry name" value="major_cap_HK97"/>
    <property type="match status" value="1"/>
</dbReference>
<proteinExistence type="predicted"/>
<dbReference type="Pfam" id="PF05065">
    <property type="entry name" value="Phage_capsid"/>
    <property type="match status" value="1"/>
</dbReference>
<organism evidence="5">
    <name type="scientific">Myoviridae sp. ctCYN4</name>
    <dbReference type="NCBI Taxonomy" id="2825051"/>
    <lineage>
        <taxon>Viruses</taxon>
        <taxon>Duplodnaviria</taxon>
        <taxon>Heunggongvirae</taxon>
        <taxon>Uroviricota</taxon>
        <taxon>Caudoviricetes</taxon>
    </lineage>
</organism>
<reference evidence="5" key="1">
    <citation type="journal article" date="2021" name="Proc. Natl. Acad. Sci. U.S.A.">
        <title>A Catalog of Tens of Thousands of Viruses from Human Metagenomes Reveals Hidden Associations with Chronic Diseases.</title>
        <authorList>
            <person name="Tisza M.J."/>
            <person name="Buck C.B."/>
        </authorList>
    </citation>
    <scope>NUCLEOTIDE SEQUENCE</scope>
    <source>
        <strain evidence="5">CtCYN4</strain>
    </source>
</reference>
<keyword evidence="2" id="KW-0946">Virion</keyword>
<dbReference type="EMBL" id="BK016268">
    <property type="protein sequence ID" value="DAG06263.1"/>
    <property type="molecule type" value="Genomic_DNA"/>
</dbReference>
<dbReference type="GO" id="GO:0044423">
    <property type="term" value="C:virion component"/>
    <property type="evidence" value="ECO:0007669"/>
    <property type="project" value="UniProtKB-KW"/>
</dbReference>
<sequence length="392" mass="43119">MNEKRLNEIKARKAEIRTLLEDTSKDVNLEEINSELDNLDKEQRTLEKRAEIAQKLETGELEPDNAEKAPGLDDDEEEGGKEMNTEERKTKMSKEVRSFLKYMITGGRETRGVTLTNGQAVVPEELDDEIITEMREVSDVINFINLKNVRGTLRVGNLSAIGANKDKDGDAITANGGVTGDVTFGSYRTSAKIELGVGLDTESLDAFKEIVVSELALALAIELESEVMTGTGTNEAEGLFVAELPAAQKVSVKLSEFGHKALSSIKGKIRRAYGKRASYVVNTETFHDLIEGMVGTDGHPIYNESTEMLLKKPVIISDEAPKNKILFGYGKRYWYNYNMAPQVASSEHEKFSEGMIVHRALAFGDGHVMDSKAFAILEITADSASSNTEVKG</sequence>